<evidence type="ECO:0000313" key="4">
    <source>
        <dbReference type="Proteomes" id="UP000692954"/>
    </source>
</evidence>
<comment type="caution">
    <text evidence="3">The sequence shown here is derived from an EMBL/GenBank/DDBJ whole genome shotgun (WGS) entry which is preliminary data.</text>
</comment>
<dbReference type="EMBL" id="CAJJDN010000114">
    <property type="protein sequence ID" value="CAD8117601.1"/>
    <property type="molecule type" value="Genomic_DNA"/>
</dbReference>
<dbReference type="Proteomes" id="UP000692954">
    <property type="component" value="Unassembled WGS sequence"/>
</dbReference>
<feature type="coiled-coil region" evidence="1">
    <location>
        <begin position="656"/>
        <end position="683"/>
    </location>
</feature>
<feature type="transmembrane region" description="Helical" evidence="2">
    <location>
        <begin position="537"/>
        <end position="555"/>
    </location>
</feature>
<proteinExistence type="predicted"/>
<dbReference type="AlphaFoldDB" id="A0A8S1QQ92"/>
<dbReference type="OrthoDB" id="287220at2759"/>
<feature type="transmembrane region" description="Helical" evidence="2">
    <location>
        <begin position="561"/>
        <end position="580"/>
    </location>
</feature>
<keyword evidence="2" id="KW-1133">Transmembrane helix</keyword>
<evidence type="ECO:0000256" key="1">
    <source>
        <dbReference type="SAM" id="Coils"/>
    </source>
</evidence>
<protein>
    <submittedName>
        <fullName evidence="3">Uncharacterized protein</fullName>
    </submittedName>
</protein>
<organism evidence="3 4">
    <name type="scientific">Paramecium sonneborni</name>
    <dbReference type="NCBI Taxonomy" id="65129"/>
    <lineage>
        <taxon>Eukaryota</taxon>
        <taxon>Sar</taxon>
        <taxon>Alveolata</taxon>
        <taxon>Ciliophora</taxon>
        <taxon>Intramacronucleata</taxon>
        <taxon>Oligohymenophorea</taxon>
        <taxon>Peniculida</taxon>
        <taxon>Parameciidae</taxon>
        <taxon>Paramecium</taxon>
    </lineage>
</organism>
<gene>
    <name evidence="3" type="ORF">PSON_ATCC_30995.1.T1140103</name>
</gene>
<keyword evidence="4" id="KW-1185">Reference proteome</keyword>
<accession>A0A8S1QQ92</accession>
<keyword evidence="1" id="KW-0175">Coiled coil</keyword>
<sequence>MNQIYHDSLLLALKTQILVPITLDCRYLKEALSEISNEQQFLQMEDYYLNQNLIDEINKRTIRLLVDCIKILRKYMFIGWNVSPQFIEDIVYQFIDKSLEDWMEPAFFVQRLPEIKVQIKTYYKTFQENAFELCDTLITELCDDYLNSSQINGLLNEILESQLRRVAYDLFEFAYLDIQITNEFLDNLQKLFVDLTTDFFNYLIDVACHANYKMQQLDKLLKVYGCLANQENYKYMQKEISQNIIDYGDITLVGQSFQVNSDKHIAIVKQAIKHFYYVMDECKVWFQAKQHKNFDELINNAQFNIIKPLPQNIQIFQNQDDIHLMELCHEIKVIKSQKIQRKDLQGLKIIVQDEKNNKIQQFILNLSYHYLMFHQYEEGWEPFDDEKECNIILAKFLNEQFDYLHCGHPEFKKRVASEKSIDRTTDDISGFKNAVFKFKKISAPKKPIRYGTSNRIIGGKALGMGIGCLIVDCLDEDIPWDDKLKNAGFTALSFGVLGLLASRLPIVGIIIQQVILALAVKSILANKVINDSQTAKNLGHLGLIITIGVGMTIAGSLMFPIAFWGAFFGGLLGGVGMGLYQKFLIPYYMDNIVEMLNKASKLIRRNGSVRYKQYALQKLQIDEKFLPNHKPSQMSDDQYFTLLMFCLSNEIRLISNASYSKQLEKLKQKNATEEQKANLLQRQCQIEISLKIWNDTYDYLKSQNISLVDNAKSCAEFVDGMLTNYKVE</sequence>
<reference evidence="3" key="1">
    <citation type="submission" date="2021-01" db="EMBL/GenBank/DDBJ databases">
        <authorList>
            <consortium name="Genoscope - CEA"/>
            <person name="William W."/>
        </authorList>
    </citation>
    <scope>NUCLEOTIDE SEQUENCE</scope>
</reference>
<name>A0A8S1QQ92_9CILI</name>
<evidence type="ECO:0000313" key="3">
    <source>
        <dbReference type="EMBL" id="CAD8117601.1"/>
    </source>
</evidence>
<feature type="transmembrane region" description="Helical" evidence="2">
    <location>
        <begin position="504"/>
        <end position="525"/>
    </location>
</feature>
<evidence type="ECO:0000256" key="2">
    <source>
        <dbReference type="SAM" id="Phobius"/>
    </source>
</evidence>
<keyword evidence="2" id="KW-0472">Membrane</keyword>
<keyword evidence="2" id="KW-0812">Transmembrane</keyword>